<evidence type="ECO:0000256" key="1">
    <source>
        <dbReference type="ARBA" id="ARBA00004651"/>
    </source>
</evidence>
<keyword evidence="4 14" id="KW-1003">Cell membrane</keyword>
<evidence type="ECO:0000256" key="10">
    <source>
        <dbReference type="ARBA" id="ARBA00023121"/>
    </source>
</evidence>
<dbReference type="RefSeq" id="WP_135622924.1">
    <property type="nucleotide sequence ID" value="NZ_RQGD01000020.1"/>
</dbReference>
<comment type="function">
    <text evidence="13 14">F(1)F(0) ATP synthase produces ATP from ADP in the presence of a proton or sodium gradient. F-type ATPases consist of two structural domains, F(1) containing the extramembraneous catalytic core and F(0) containing the membrane proton channel, linked together by a central stalk and a peripheral stalk. During catalysis, ATP synthesis in the catalytic domain of F(1) is coupled via a rotary mechanism of the central stalk subunits to proton translocation.</text>
</comment>
<dbReference type="GO" id="GO:0045259">
    <property type="term" value="C:proton-transporting ATP synthase complex"/>
    <property type="evidence" value="ECO:0007669"/>
    <property type="project" value="UniProtKB-KW"/>
</dbReference>
<gene>
    <name evidence="14 16" type="primary">atpE</name>
    <name evidence="16" type="ORF">EHQ58_05775</name>
</gene>
<evidence type="ECO:0000256" key="9">
    <source>
        <dbReference type="ARBA" id="ARBA00023065"/>
    </source>
</evidence>
<evidence type="ECO:0000256" key="6">
    <source>
        <dbReference type="ARBA" id="ARBA00022692"/>
    </source>
</evidence>
<dbReference type="NCBIfam" id="TIGR01260">
    <property type="entry name" value="ATP_synt_c"/>
    <property type="match status" value="1"/>
</dbReference>
<dbReference type="PROSITE" id="PS00605">
    <property type="entry name" value="ATPASE_C"/>
    <property type="match status" value="1"/>
</dbReference>
<keyword evidence="8 14" id="KW-1133">Transmembrane helix</keyword>
<reference evidence="16" key="1">
    <citation type="journal article" date="2019" name="PLoS Negl. Trop. Dis.">
        <title>Revisiting the worldwide diversity of Leptospira species in the environment.</title>
        <authorList>
            <person name="Vincent A.T."/>
            <person name="Schiettekatte O."/>
            <person name="Bourhy P."/>
            <person name="Veyrier F.J."/>
            <person name="Picardeau M."/>
        </authorList>
    </citation>
    <scope>NUCLEOTIDE SEQUENCE [LARGE SCALE GENOMIC DNA]</scope>
    <source>
        <strain evidence="16">201702476</strain>
    </source>
</reference>
<organism evidence="16 17">
    <name type="scientific">Leptospira ognonensis</name>
    <dbReference type="NCBI Taxonomy" id="2484945"/>
    <lineage>
        <taxon>Bacteria</taxon>
        <taxon>Pseudomonadati</taxon>
        <taxon>Spirochaetota</taxon>
        <taxon>Spirochaetia</taxon>
        <taxon>Leptospirales</taxon>
        <taxon>Leptospiraceae</taxon>
        <taxon>Leptospira</taxon>
    </lineage>
</organism>
<evidence type="ECO:0000256" key="13">
    <source>
        <dbReference type="ARBA" id="ARBA00025198"/>
    </source>
</evidence>
<dbReference type="GO" id="GO:0033177">
    <property type="term" value="C:proton-transporting two-sector ATPase complex, proton-transporting domain"/>
    <property type="evidence" value="ECO:0007669"/>
    <property type="project" value="InterPro"/>
</dbReference>
<evidence type="ECO:0000313" key="17">
    <source>
        <dbReference type="Proteomes" id="UP000297693"/>
    </source>
</evidence>
<dbReference type="Gene3D" id="1.20.20.10">
    <property type="entry name" value="F1F0 ATP synthase subunit C"/>
    <property type="match status" value="1"/>
</dbReference>
<accession>A0A4R9K7J9</accession>
<dbReference type="AlphaFoldDB" id="A0A4R9K7J9"/>
<protein>
    <recommendedName>
        <fullName evidence="14">ATP synthase subunit c</fullName>
    </recommendedName>
    <alternativeName>
        <fullName evidence="14">ATP synthase F(0) sector subunit c</fullName>
    </alternativeName>
    <alternativeName>
        <fullName evidence="14">F-type ATPase subunit c</fullName>
        <shortName evidence="14">F-ATPase subunit c</shortName>
    </alternativeName>
    <alternativeName>
        <fullName evidence="14">Lipid-binding protein</fullName>
    </alternativeName>
</protein>
<comment type="subcellular location">
    <subcellularLocation>
        <location evidence="1 14">Cell membrane</location>
        <topology evidence="1 14">Multi-pass membrane protein</topology>
    </subcellularLocation>
</comment>
<feature type="site" description="Reversibly protonated during proton transport" evidence="14">
    <location>
        <position position="58"/>
    </location>
</feature>
<dbReference type="GO" id="GO:0005886">
    <property type="term" value="C:plasma membrane"/>
    <property type="evidence" value="ECO:0007669"/>
    <property type="project" value="UniProtKB-SubCell"/>
</dbReference>
<keyword evidence="11 14" id="KW-0472">Membrane</keyword>
<comment type="function">
    <text evidence="14">Key component of the F(0) channel; it plays a direct role in translocation across the membrane. A homomeric c-ring of between 10-14 subunits forms the central stalk rotor element with the F(1) delta and epsilon subunits.</text>
</comment>
<sequence length="98" mass="9546">MEFGLGYIGVGLAAGLALLGAGIGIGRIGGSVAESISRQPEAAGKIQLVLYVAAGMIEGAALFAVVIALLIALKLNGSIDKTIGAGVAPAATNVEQGK</sequence>
<dbReference type="FunFam" id="1.20.20.10:FF:000002">
    <property type="entry name" value="ATP synthase subunit c"/>
    <property type="match status" value="1"/>
</dbReference>
<comment type="caution">
    <text evidence="16">The sequence shown here is derived from an EMBL/GenBank/DDBJ whole genome shotgun (WGS) entry which is preliminary data.</text>
</comment>
<feature type="domain" description="V-ATPase proteolipid subunit C-like" evidence="15">
    <location>
        <begin position="8"/>
        <end position="71"/>
    </location>
</feature>
<dbReference type="SUPFAM" id="SSF81333">
    <property type="entry name" value="F1F0 ATP synthase subunit C"/>
    <property type="match status" value="1"/>
</dbReference>
<dbReference type="InterPro" id="IPR035921">
    <property type="entry name" value="F/V-ATP_Csub_sf"/>
</dbReference>
<keyword evidence="9 14" id="KW-0406">Ion transport</keyword>
<evidence type="ECO:0000256" key="12">
    <source>
        <dbReference type="ARBA" id="ARBA00023310"/>
    </source>
</evidence>
<evidence type="ECO:0000256" key="4">
    <source>
        <dbReference type="ARBA" id="ARBA00022475"/>
    </source>
</evidence>
<evidence type="ECO:0000259" key="15">
    <source>
        <dbReference type="Pfam" id="PF00137"/>
    </source>
</evidence>
<keyword evidence="5 14" id="KW-0138">CF(0)</keyword>
<keyword evidence="12 14" id="KW-0066">ATP synthesis</keyword>
<keyword evidence="17" id="KW-1185">Reference proteome</keyword>
<dbReference type="GO" id="GO:0046933">
    <property type="term" value="F:proton-transporting ATP synthase activity, rotational mechanism"/>
    <property type="evidence" value="ECO:0007669"/>
    <property type="project" value="UniProtKB-UniRule"/>
</dbReference>
<evidence type="ECO:0000256" key="7">
    <source>
        <dbReference type="ARBA" id="ARBA00022781"/>
    </source>
</evidence>
<evidence type="ECO:0000313" key="16">
    <source>
        <dbReference type="EMBL" id="TGL61284.1"/>
    </source>
</evidence>
<feature type="transmembrane region" description="Helical" evidence="14">
    <location>
        <begin position="48"/>
        <end position="73"/>
    </location>
</feature>
<evidence type="ECO:0000256" key="8">
    <source>
        <dbReference type="ARBA" id="ARBA00022989"/>
    </source>
</evidence>
<dbReference type="EMBL" id="RQGD01000020">
    <property type="protein sequence ID" value="TGL61284.1"/>
    <property type="molecule type" value="Genomic_DNA"/>
</dbReference>
<dbReference type="InterPro" id="IPR005953">
    <property type="entry name" value="ATP_synth_csu_bac/chlpt"/>
</dbReference>
<dbReference type="InterPro" id="IPR020537">
    <property type="entry name" value="ATP_synth_F0_csu_DDCD_BS"/>
</dbReference>
<dbReference type="Pfam" id="PF00137">
    <property type="entry name" value="ATP-synt_C"/>
    <property type="match status" value="1"/>
</dbReference>
<evidence type="ECO:0000256" key="11">
    <source>
        <dbReference type="ARBA" id="ARBA00023136"/>
    </source>
</evidence>
<evidence type="ECO:0000256" key="2">
    <source>
        <dbReference type="ARBA" id="ARBA00006704"/>
    </source>
</evidence>
<dbReference type="HAMAP" id="MF_01396">
    <property type="entry name" value="ATP_synth_c_bact"/>
    <property type="match status" value="1"/>
</dbReference>
<keyword evidence="10 14" id="KW-0446">Lipid-binding</keyword>
<proteinExistence type="inferred from homology"/>
<dbReference type="PRINTS" id="PR00124">
    <property type="entry name" value="ATPASEC"/>
</dbReference>
<feature type="transmembrane region" description="Helical" evidence="14">
    <location>
        <begin position="6"/>
        <end position="28"/>
    </location>
</feature>
<dbReference type="Proteomes" id="UP000297693">
    <property type="component" value="Unassembled WGS sequence"/>
</dbReference>
<keyword evidence="3 14" id="KW-0813">Transport</keyword>
<evidence type="ECO:0000256" key="3">
    <source>
        <dbReference type="ARBA" id="ARBA00022448"/>
    </source>
</evidence>
<dbReference type="GO" id="GO:0008289">
    <property type="term" value="F:lipid binding"/>
    <property type="evidence" value="ECO:0007669"/>
    <property type="project" value="UniProtKB-KW"/>
</dbReference>
<evidence type="ECO:0000256" key="14">
    <source>
        <dbReference type="HAMAP-Rule" id="MF_01396"/>
    </source>
</evidence>
<dbReference type="InterPro" id="IPR038662">
    <property type="entry name" value="ATP_synth_F0_csu_sf"/>
</dbReference>
<dbReference type="CDD" id="cd18121">
    <property type="entry name" value="ATP-synt_Fo_c"/>
    <property type="match status" value="1"/>
</dbReference>
<dbReference type="InterPro" id="IPR000454">
    <property type="entry name" value="ATP_synth_F0_csu"/>
</dbReference>
<comment type="similarity">
    <text evidence="2 14">Belongs to the ATPase C chain family.</text>
</comment>
<keyword evidence="7 14" id="KW-0375">Hydrogen ion transport</keyword>
<dbReference type="InterPro" id="IPR002379">
    <property type="entry name" value="ATPase_proteolipid_c-like_dom"/>
</dbReference>
<evidence type="ECO:0000256" key="5">
    <source>
        <dbReference type="ARBA" id="ARBA00022547"/>
    </source>
</evidence>
<keyword evidence="6 14" id="KW-0812">Transmembrane</keyword>
<name>A0A4R9K7J9_9LEPT</name>